<dbReference type="Proteomes" id="UP001062846">
    <property type="component" value="Chromosome 7"/>
</dbReference>
<name>A0ACC0N4M5_RHOML</name>
<sequence length="161" mass="17363">MAKIMVSPTICLLAVLISLQTLANADGKAISNAGNEDTKVQESPAPPIDERNGAAPDTIRGDEKEEGFAPFYSRKLREGFRLLKGGKSGGKSLSRMGSSSTSSPAPSPNGSETKPESMKWYDWIAAIAMAILLIPVLYVVALFKILETEAQMAMWRDFLGK</sequence>
<evidence type="ECO:0000313" key="1">
    <source>
        <dbReference type="EMBL" id="KAI8548125.1"/>
    </source>
</evidence>
<reference evidence="1" key="1">
    <citation type="submission" date="2022-02" db="EMBL/GenBank/DDBJ databases">
        <title>Plant Genome Project.</title>
        <authorList>
            <person name="Zhang R.-G."/>
        </authorList>
    </citation>
    <scope>NUCLEOTIDE SEQUENCE</scope>
    <source>
        <strain evidence="1">AT1</strain>
    </source>
</reference>
<protein>
    <submittedName>
        <fullName evidence="1">Uncharacterized protein</fullName>
    </submittedName>
</protein>
<comment type="caution">
    <text evidence="1">The sequence shown here is derived from an EMBL/GenBank/DDBJ whole genome shotgun (WGS) entry which is preliminary data.</text>
</comment>
<organism evidence="1 2">
    <name type="scientific">Rhododendron molle</name>
    <name type="common">Chinese azalea</name>
    <name type="synonym">Azalea mollis</name>
    <dbReference type="NCBI Taxonomy" id="49168"/>
    <lineage>
        <taxon>Eukaryota</taxon>
        <taxon>Viridiplantae</taxon>
        <taxon>Streptophyta</taxon>
        <taxon>Embryophyta</taxon>
        <taxon>Tracheophyta</taxon>
        <taxon>Spermatophyta</taxon>
        <taxon>Magnoliopsida</taxon>
        <taxon>eudicotyledons</taxon>
        <taxon>Gunneridae</taxon>
        <taxon>Pentapetalae</taxon>
        <taxon>asterids</taxon>
        <taxon>Ericales</taxon>
        <taxon>Ericaceae</taxon>
        <taxon>Ericoideae</taxon>
        <taxon>Rhodoreae</taxon>
        <taxon>Rhododendron</taxon>
    </lineage>
</organism>
<gene>
    <name evidence="1" type="ORF">RHMOL_Rhmol07G0247800</name>
</gene>
<dbReference type="EMBL" id="CM046394">
    <property type="protein sequence ID" value="KAI8548125.1"/>
    <property type="molecule type" value="Genomic_DNA"/>
</dbReference>
<accession>A0ACC0N4M5</accession>
<keyword evidence="2" id="KW-1185">Reference proteome</keyword>
<proteinExistence type="predicted"/>
<evidence type="ECO:0000313" key="2">
    <source>
        <dbReference type="Proteomes" id="UP001062846"/>
    </source>
</evidence>